<dbReference type="Gene3D" id="3.20.20.70">
    <property type="entry name" value="Aldolase class I"/>
    <property type="match status" value="1"/>
</dbReference>
<evidence type="ECO:0000256" key="4">
    <source>
        <dbReference type="ARBA" id="ARBA00009743"/>
    </source>
</evidence>
<reference evidence="10 11" key="1">
    <citation type="submission" date="2024-07" db="EMBL/GenBank/DDBJ databases">
        <title>Section-level genome sequencing and comparative genomics of Aspergillus sections Usti and Cavernicolus.</title>
        <authorList>
            <consortium name="Lawrence Berkeley National Laboratory"/>
            <person name="Nybo J.L."/>
            <person name="Vesth T.C."/>
            <person name="Theobald S."/>
            <person name="Frisvad J.C."/>
            <person name="Larsen T.O."/>
            <person name="Kjaerboelling I."/>
            <person name="Rothschild-Mancinelli K."/>
            <person name="Lyhne E.K."/>
            <person name="Kogle M.E."/>
            <person name="Barry K."/>
            <person name="Clum A."/>
            <person name="Na H."/>
            <person name="Ledsgaard L."/>
            <person name="Lin J."/>
            <person name="Lipzen A."/>
            <person name="Kuo A."/>
            <person name="Riley R."/>
            <person name="Mondo S."/>
            <person name="Labutti K."/>
            <person name="Haridas S."/>
            <person name="Pangalinan J."/>
            <person name="Salamov A.A."/>
            <person name="Simmons B.A."/>
            <person name="Magnuson J.K."/>
            <person name="Chen J."/>
            <person name="Drula E."/>
            <person name="Henrissat B."/>
            <person name="Wiebenga A."/>
            <person name="Lubbers R.J."/>
            <person name="Gomes A.C."/>
            <person name="Makela M.R."/>
            <person name="Stajich J."/>
            <person name="Grigoriev I.V."/>
            <person name="Mortensen U.H."/>
            <person name="De Vries R.P."/>
            <person name="Baker S.E."/>
            <person name="Andersen M.R."/>
        </authorList>
    </citation>
    <scope>NUCLEOTIDE SEQUENCE [LARGE SCALE GENOMIC DNA]</scope>
    <source>
        <strain evidence="10 11">CBS 588.65</strain>
    </source>
</reference>
<evidence type="ECO:0000256" key="9">
    <source>
        <dbReference type="RuleBase" id="RU361168"/>
    </source>
</evidence>
<evidence type="ECO:0000313" key="11">
    <source>
        <dbReference type="Proteomes" id="UP001610334"/>
    </source>
</evidence>
<evidence type="ECO:0000313" key="10">
    <source>
        <dbReference type="EMBL" id="KAL2822396.1"/>
    </source>
</evidence>
<dbReference type="PRINTS" id="PR00740">
    <property type="entry name" value="GLHYDRLASE27"/>
</dbReference>
<comment type="subcellular location">
    <subcellularLocation>
        <location evidence="3">Secreted</location>
    </subcellularLocation>
</comment>
<gene>
    <name evidence="10" type="ORF">BJX63DRAFT_426969</name>
</gene>
<dbReference type="SUPFAM" id="SSF51445">
    <property type="entry name" value="(Trans)glycosidases"/>
    <property type="match status" value="1"/>
</dbReference>
<keyword evidence="6 9" id="KW-0378">Hydrolase</keyword>
<comment type="caution">
    <text evidence="10">The sequence shown here is derived from an EMBL/GenBank/DDBJ whole genome shotgun (WGS) entry which is preliminary data.</text>
</comment>
<sequence length="276" mass="30601">MKYSPPLLAASFFRFSLALPHEDGLGKLPAMGWNPWNAYKCNISEEIVMTAAGNIVALGLKDAGYEYINIDDCWSVKSGRDNVTNELIPDPMNFPRGIMGVADDVHALGLKLGIYSSAGTETCAEYPASLGYEEVDAASFASWGVDYLKHDNCGVHGNWSDRYSACTDRWTNTVNGTCIGLSNPAPEEYDWGTSLTAVRYRRMSDALAKQDRPIQFALCPWGFAEVQAWANGIGFSFRMSKDIRPDWNRVLEILNRNSFLMNYNEPGNAPISLFGH</sequence>
<keyword evidence="8 9" id="KW-0326">Glycosidase</keyword>
<organism evidence="10 11">
    <name type="scientific">Aspergillus granulosus</name>
    <dbReference type="NCBI Taxonomy" id="176169"/>
    <lineage>
        <taxon>Eukaryota</taxon>
        <taxon>Fungi</taxon>
        <taxon>Dikarya</taxon>
        <taxon>Ascomycota</taxon>
        <taxon>Pezizomycotina</taxon>
        <taxon>Eurotiomycetes</taxon>
        <taxon>Eurotiomycetidae</taxon>
        <taxon>Eurotiales</taxon>
        <taxon>Aspergillaceae</taxon>
        <taxon>Aspergillus</taxon>
        <taxon>Aspergillus subgen. Nidulantes</taxon>
    </lineage>
</organism>
<dbReference type="GO" id="GO:0016787">
    <property type="term" value="F:hydrolase activity"/>
    <property type="evidence" value="ECO:0007669"/>
    <property type="project" value="UniProtKB-KW"/>
</dbReference>
<comment type="function">
    <text evidence="2">Hydrolyzes a variety of simple alpha-D-galactoside as well as more complex molecules such as oligosaccharides and polysaccharides.</text>
</comment>
<evidence type="ECO:0000256" key="3">
    <source>
        <dbReference type="ARBA" id="ARBA00004613"/>
    </source>
</evidence>
<comment type="catalytic activity">
    <reaction evidence="1 9">
        <text>Hydrolysis of terminal, non-reducing alpha-D-galactose residues in alpha-D-galactosides, including galactose oligosaccharides, galactomannans and galactolipids.</text>
        <dbReference type="EC" id="3.2.1.22"/>
    </reaction>
</comment>
<evidence type="ECO:0000256" key="7">
    <source>
        <dbReference type="ARBA" id="ARBA00023180"/>
    </source>
</evidence>
<keyword evidence="7" id="KW-0325">Glycoprotein</keyword>
<dbReference type="InterPro" id="IPR002241">
    <property type="entry name" value="Glyco_hydro_27"/>
</dbReference>
<keyword evidence="5" id="KW-0964">Secreted</keyword>
<dbReference type="Pfam" id="PF16499">
    <property type="entry name" value="Melibiase_2"/>
    <property type="match status" value="1"/>
</dbReference>
<dbReference type="PANTHER" id="PTHR11452:SF61">
    <property type="entry name" value="ALPHA-GALACTOSIDASE B-RELATED"/>
    <property type="match status" value="1"/>
</dbReference>
<dbReference type="InterPro" id="IPR000111">
    <property type="entry name" value="Glyco_hydro_27/36_CS"/>
</dbReference>
<accession>A0ABR4I3S1</accession>
<evidence type="ECO:0000256" key="6">
    <source>
        <dbReference type="ARBA" id="ARBA00022801"/>
    </source>
</evidence>
<protein>
    <recommendedName>
        <fullName evidence="9">Alpha-galactosidase</fullName>
        <ecNumber evidence="9">3.2.1.22</ecNumber>
    </recommendedName>
    <alternativeName>
        <fullName evidence="9">Melibiase</fullName>
    </alternativeName>
</protein>
<dbReference type="PROSITE" id="PS00512">
    <property type="entry name" value="ALPHA_GALACTOSIDASE"/>
    <property type="match status" value="1"/>
</dbReference>
<name>A0ABR4I3S1_9EURO</name>
<dbReference type="InterPro" id="IPR013785">
    <property type="entry name" value="Aldolase_TIM"/>
</dbReference>
<dbReference type="PANTHER" id="PTHR11452">
    <property type="entry name" value="ALPHA-GALACTOSIDASE/ALPHA-N-ACETYLGALACTOSAMINIDASE"/>
    <property type="match status" value="1"/>
</dbReference>
<dbReference type="EMBL" id="JBFXLT010000002">
    <property type="protein sequence ID" value="KAL2822396.1"/>
    <property type="molecule type" value="Genomic_DNA"/>
</dbReference>
<proteinExistence type="inferred from homology"/>
<evidence type="ECO:0000256" key="5">
    <source>
        <dbReference type="ARBA" id="ARBA00022525"/>
    </source>
</evidence>
<comment type="similarity">
    <text evidence="4 9">Belongs to the glycosyl hydrolase 27 family.</text>
</comment>
<evidence type="ECO:0000256" key="1">
    <source>
        <dbReference type="ARBA" id="ARBA00001255"/>
    </source>
</evidence>
<dbReference type="InterPro" id="IPR017853">
    <property type="entry name" value="GH"/>
</dbReference>
<keyword evidence="11" id="KW-1185">Reference proteome</keyword>
<evidence type="ECO:0000256" key="8">
    <source>
        <dbReference type="ARBA" id="ARBA00023295"/>
    </source>
</evidence>
<evidence type="ECO:0000256" key="2">
    <source>
        <dbReference type="ARBA" id="ARBA00003969"/>
    </source>
</evidence>
<dbReference type="EC" id="3.2.1.22" evidence="9"/>
<keyword evidence="9" id="KW-1015">Disulfide bond</keyword>
<dbReference type="CDD" id="cd14792">
    <property type="entry name" value="GH27"/>
    <property type="match status" value="1"/>
</dbReference>
<dbReference type="Proteomes" id="UP001610334">
    <property type="component" value="Unassembled WGS sequence"/>
</dbReference>